<proteinExistence type="predicted"/>
<reference evidence="1" key="1">
    <citation type="journal article" date="2012" name="PLoS Negl. Trop. Dis.">
        <title>A systematically improved high quality genome and transcriptome of the human blood fluke Schistosoma mansoni.</title>
        <authorList>
            <person name="Protasio A.V."/>
            <person name="Tsai I.J."/>
            <person name="Babbage A."/>
            <person name="Nichol S."/>
            <person name="Hunt M."/>
            <person name="Aslett M.A."/>
            <person name="De Silva N."/>
            <person name="Velarde G.S."/>
            <person name="Anderson T.J."/>
            <person name="Clark R.C."/>
            <person name="Davidson C."/>
            <person name="Dillon G.P."/>
            <person name="Holroyd N.E."/>
            <person name="LoVerde P.T."/>
            <person name="Lloyd C."/>
            <person name="McQuillan J."/>
            <person name="Oliveira G."/>
            <person name="Otto T.D."/>
            <person name="Parker-Manuel S.J."/>
            <person name="Quail M.A."/>
            <person name="Wilson R.A."/>
            <person name="Zerlotini A."/>
            <person name="Dunne D.W."/>
            <person name="Berriman M."/>
        </authorList>
    </citation>
    <scope>NUCLEOTIDE SEQUENCE [LARGE SCALE GENOMIC DNA]</scope>
    <source>
        <strain evidence="1">Puerto Rican</strain>
    </source>
</reference>
<sequence>MNVLVSAGWRWDEELSNQPGLLVGDHLHWVWPVRE</sequence>
<dbReference type="InParanoid" id="C1M1E5"/>
<dbReference type="KEGG" id="smm:Smp_182890"/>
<reference evidence="2" key="2">
    <citation type="submission" date="2018-12" db="UniProtKB">
        <authorList>
            <consortium name="WormBaseParasite"/>
        </authorList>
    </citation>
    <scope>IDENTIFICATION</scope>
    <source>
        <strain evidence="2">Puerto Rican</strain>
    </source>
</reference>
<dbReference type="HOGENOM" id="CLU_3369031_0_0_1"/>
<evidence type="ECO:0000313" key="1">
    <source>
        <dbReference type="Proteomes" id="UP000008854"/>
    </source>
</evidence>
<organism evidence="1 2">
    <name type="scientific">Schistosoma mansoni</name>
    <name type="common">Blood fluke</name>
    <dbReference type="NCBI Taxonomy" id="6183"/>
    <lineage>
        <taxon>Eukaryota</taxon>
        <taxon>Metazoa</taxon>
        <taxon>Spiralia</taxon>
        <taxon>Lophotrochozoa</taxon>
        <taxon>Platyhelminthes</taxon>
        <taxon>Trematoda</taxon>
        <taxon>Digenea</taxon>
        <taxon>Strigeidida</taxon>
        <taxon>Schistosomatoidea</taxon>
        <taxon>Schistosomatidae</taxon>
        <taxon>Schistosoma</taxon>
    </lineage>
</organism>
<dbReference type="RefSeq" id="XP_018644050.1">
    <property type="nucleotide sequence ID" value="XM_018792082.1"/>
</dbReference>
<dbReference type="WBParaSite" id="Smp_182890.1">
    <property type="protein sequence ID" value="Smp_182890.1"/>
    <property type="gene ID" value="Smp_182890"/>
</dbReference>
<accession>C1M1E5</accession>
<dbReference type="GeneID" id="8354732"/>
<name>C1M1E5_SCHMA</name>
<protein>
    <submittedName>
        <fullName evidence="2">ATP-binding protein</fullName>
    </submittedName>
</protein>
<dbReference type="Proteomes" id="UP000008854">
    <property type="component" value="Unassembled WGS sequence"/>
</dbReference>
<dbReference type="CTD" id="8354732"/>
<evidence type="ECO:0000313" key="2">
    <source>
        <dbReference type="WBParaSite" id="Smp_182890.1"/>
    </source>
</evidence>
<keyword evidence="1" id="KW-1185">Reference proteome</keyword>
<dbReference type="AlphaFoldDB" id="C1M1E5"/>